<dbReference type="RefSeq" id="WP_106302145.1">
    <property type="nucleotide sequence ID" value="NZ_PVWO01000063.1"/>
</dbReference>
<dbReference type="AlphaFoldDB" id="A0A2T1GJ07"/>
<accession>A0A2T1GJ07</accession>
<gene>
    <name evidence="1" type="ORF">C7B77_07250</name>
</gene>
<dbReference type="EMBL" id="PVWO01000063">
    <property type="protein sequence ID" value="PSB57749.1"/>
    <property type="molecule type" value="Genomic_DNA"/>
</dbReference>
<evidence type="ECO:0000313" key="2">
    <source>
        <dbReference type="Proteomes" id="UP000238937"/>
    </source>
</evidence>
<reference evidence="1 2" key="1">
    <citation type="submission" date="2018-03" db="EMBL/GenBank/DDBJ databases">
        <title>The ancient ancestry and fast evolution of plastids.</title>
        <authorList>
            <person name="Moore K.R."/>
            <person name="Magnabosco C."/>
            <person name="Momper L."/>
            <person name="Gold D.A."/>
            <person name="Bosak T."/>
            <person name="Fournier G.P."/>
        </authorList>
    </citation>
    <scope>NUCLEOTIDE SEQUENCE [LARGE SCALE GENOMIC DNA]</scope>
    <source>
        <strain evidence="1 2">CCALA 037</strain>
    </source>
</reference>
<dbReference type="Proteomes" id="UP000238937">
    <property type="component" value="Unassembled WGS sequence"/>
</dbReference>
<keyword evidence="2" id="KW-1185">Reference proteome</keyword>
<protein>
    <submittedName>
        <fullName evidence="1">Uncharacterized protein</fullName>
    </submittedName>
</protein>
<sequence>MEDQQQMTFEEHSQIGQKLKYSYRYLEVVRAQLMSVYPKSSKKEEKALETVLSKIQILQTSLHSRLLNEFPENSDDELLPVYLGRLQSQ</sequence>
<organism evidence="1 2">
    <name type="scientific">Chamaesiphon polymorphus CCALA 037</name>
    <dbReference type="NCBI Taxonomy" id="2107692"/>
    <lineage>
        <taxon>Bacteria</taxon>
        <taxon>Bacillati</taxon>
        <taxon>Cyanobacteriota</taxon>
        <taxon>Cyanophyceae</taxon>
        <taxon>Gomontiellales</taxon>
        <taxon>Chamaesiphonaceae</taxon>
        <taxon>Chamaesiphon</taxon>
    </lineage>
</organism>
<name>A0A2T1GJ07_9CYAN</name>
<proteinExistence type="predicted"/>
<evidence type="ECO:0000313" key="1">
    <source>
        <dbReference type="EMBL" id="PSB57749.1"/>
    </source>
</evidence>
<comment type="caution">
    <text evidence="1">The sequence shown here is derived from an EMBL/GenBank/DDBJ whole genome shotgun (WGS) entry which is preliminary data.</text>
</comment>